<dbReference type="PANTHER" id="PTHR45766:SF6">
    <property type="entry name" value="SWI_SNF-RELATED MATRIX-ASSOCIATED ACTIN-DEPENDENT REGULATOR OF CHROMATIN SUBFAMILY A-LIKE PROTEIN 1"/>
    <property type="match status" value="1"/>
</dbReference>
<protein>
    <submittedName>
        <fullName evidence="4">DEAD/DEAH box helicase</fullName>
    </submittedName>
</protein>
<dbReference type="Gene3D" id="3.40.50.10810">
    <property type="entry name" value="Tandem AAA-ATPase domain"/>
    <property type="match status" value="1"/>
</dbReference>
<dbReference type="CDD" id="cd18011">
    <property type="entry name" value="DEXDc_RapA"/>
    <property type="match status" value="1"/>
</dbReference>
<sequence length="439" mass="49659">MITKQKPSEHFISYIAVAAKIANAQQEDILLAPIESNVIPLSHQLKALNKVMSRKQIRYLLADEVGLGKTIEAGLAMRELKLRGMAKRILVCAPKGLVSQWVSEMSTHFNENFHLLLPGEQKPVDEHDNVWLRHDQVICPVDSIKPIESRKGWSLKQVHEYNKHRFDDLLAAGWDLIVIDEAHRLGGSTEFVARYKLGQGLAEAAPYLLLLSATPHQGKSDAFHRLMALLDPEVFPDIGSVTKERVQPFVVRTEKRISIDGEGKPLFKPRKTELIPVAWQQKHAIQRHLYEEVTEYIKEGYNQAKAKKQNAIGFLMILMQRLVSSSSAAIAKTLSRRLIALDTMVVEEELPLSFADEWADLDGQAQLDELIVESKQALENEKAEVAHLLKLAEKCVANECDAKAEVLLDWLYKLQQEEQSPDLKMLVFTEFVPTQRNAC</sequence>
<keyword evidence="2 4" id="KW-0067">ATP-binding</keyword>
<keyword evidence="2 4" id="KW-0547">Nucleotide-binding</keyword>
<dbReference type="PROSITE" id="PS51192">
    <property type="entry name" value="HELICASE_ATP_BIND_1"/>
    <property type="match status" value="1"/>
</dbReference>
<keyword evidence="2 4" id="KW-0347">Helicase</keyword>
<keyword evidence="1" id="KW-0378">Hydrolase</keyword>
<feature type="domain" description="Helicase ATP-binding" evidence="3">
    <location>
        <begin position="50"/>
        <end position="233"/>
    </location>
</feature>
<proteinExistence type="predicted"/>
<keyword evidence="5" id="KW-1185">Reference proteome</keyword>
<dbReference type="RefSeq" id="WP_242287847.1">
    <property type="nucleotide sequence ID" value="NZ_JAKKSL010000004.1"/>
</dbReference>
<gene>
    <name evidence="4" type="ORF">L3081_19315</name>
</gene>
<dbReference type="SUPFAM" id="SSF52540">
    <property type="entry name" value="P-loop containing nucleoside triphosphate hydrolases"/>
    <property type="match status" value="1"/>
</dbReference>
<name>A0ABS9X4I1_9GAMM</name>
<dbReference type="GO" id="GO:0004386">
    <property type="term" value="F:helicase activity"/>
    <property type="evidence" value="ECO:0007669"/>
    <property type="project" value="UniProtKB-KW"/>
</dbReference>
<dbReference type="PANTHER" id="PTHR45766">
    <property type="entry name" value="DNA ANNEALING HELICASE AND ENDONUCLEASE ZRANB3 FAMILY MEMBER"/>
    <property type="match status" value="1"/>
</dbReference>
<evidence type="ECO:0000313" key="4">
    <source>
        <dbReference type="EMBL" id="MCI2285139.1"/>
    </source>
</evidence>
<evidence type="ECO:0000256" key="2">
    <source>
        <dbReference type="ARBA" id="ARBA00022806"/>
    </source>
</evidence>
<evidence type="ECO:0000259" key="3">
    <source>
        <dbReference type="PROSITE" id="PS51192"/>
    </source>
</evidence>
<comment type="caution">
    <text evidence="4">The sequence shown here is derived from an EMBL/GenBank/DDBJ whole genome shotgun (WGS) entry which is preliminary data.</text>
</comment>
<dbReference type="InterPro" id="IPR027417">
    <property type="entry name" value="P-loop_NTPase"/>
</dbReference>
<dbReference type="InterPro" id="IPR014001">
    <property type="entry name" value="Helicase_ATP-bd"/>
</dbReference>
<dbReference type="SMART" id="SM00487">
    <property type="entry name" value="DEXDc"/>
    <property type="match status" value="1"/>
</dbReference>
<evidence type="ECO:0000313" key="5">
    <source>
        <dbReference type="Proteomes" id="UP001139646"/>
    </source>
</evidence>
<dbReference type="Proteomes" id="UP001139646">
    <property type="component" value="Unassembled WGS sequence"/>
</dbReference>
<dbReference type="EMBL" id="JAKKSL010000004">
    <property type="protein sequence ID" value="MCI2285139.1"/>
    <property type="molecule type" value="Genomic_DNA"/>
</dbReference>
<dbReference type="Pfam" id="PF00176">
    <property type="entry name" value="SNF2-rel_dom"/>
    <property type="match status" value="1"/>
</dbReference>
<dbReference type="InterPro" id="IPR057342">
    <property type="entry name" value="DEXDc_RapA"/>
</dbReference>
<evidence type="ECO:0000256" key="1">
    <source>
        <dbReference type="ARBA" id="ARBA00022801"/>
    </source>
</evidence>
<dbReference type="InterPro" id="IPR038718">
    <property type="entry name" value="SNF2-like_sf"/>
</dbReference>
<accession>A0ABS9X4I1</accession>
<dbReference type="InterPro" id="IPR000330">
    <property type="entry name" value="SNF2_N"/>
</dbReference>
<organism evidence="4 5">
    <name type="scientific">Colwellia maritima</name>
    <dbReference type="NCBI Taxonomy" id="2912588"/>
    <lineage>
        <taxon>Bacteria</taxon>
        <taxon>Pseudomonadati</taxon>
        <taxon>Pseudomonadota</taxon>
        <taxon>Gammaproteobacteria</taxon>
        <taxon>Alteromonadales</taxon>
        <taxon>Colwelliaceae</taxon>
        <taxon>Colwellia</taxon>
    </lineage>
</organism>
<reference evidence="4" key="1">
    <citation type="submission" date="2022-01" db="EMBL/GenBank/DDBJ databases">
        <title>Colwellia maritima, isolated from seawater.</title>
        <authorList>
            <person name="Kristyanto S."/>
            <person name="Jung J."/>
            <person name="Jeon C.O."/>
        </authorList>
    </citation>
    <scope>NUCLEOTIDE SEQUENCE</scope>
    <source>
        <strain evidence="4">MSW7</strain>
    </source>
</reference>